<name>A0ABV2ARS1_9EUKA</name>
<dbReference type="EMBL" id="JBDODL010002679">
    <property type="protein sequence ID" value="MES1922371.1"/>
    <property type="molecule type" value="Genomic_DNA"/>
</dbReference>
<dbReference type="Proteomes" id="UP001439008">
    <property type="component" value="Unassembled WGS sequence"/>
</dbReference>
<dbReference type="InterPro" id="IPR046347">
    <property type="entry name" value="bZIP_sf"/>
</dbReference>
<evidence type="ECO:0000259" key="1">
    <source>
        <dbReference type="PROSITE" id="PS00036"/>
    </source>
</evidence>
<dbReference type="SUPFAM" id="SSF57959">
    <property type="entry name" value="Leucine zipper domain"/>
    <property type="match status" value="1"/>
</dbReference>
<dbReference type="PROSITE" id="PS00036">
    <property type="entry name" value="BZIP_BASIC"/>
    <property type="match status" value="1"/>
</dbReference>
<evidence type="ECO:0000313" key="3">
    <source>
        <dbReference type="Proteomes" id="UP001439008"/>
    </source>
</evidence>
<keyword evidence="3" id="KW-1185">Reference proteome</keyword>
<gene>
    <name evidence="2" type="ORF">MHBO_003878</name>
</gene>
<reference evidence="2 3" key="1">
    <citation type="journal article" date="2024" name="BMC Biol.">
        <title>Comparative genomics of Ascetosporea gives new insight into the evolutionary basis for animal parasitism in Rhizaria.</title>
        <authorList>
            <person name="Hiltunen Thoren M."/>
            <person name="Onut-Brannstrom I."/>
            <person name="Alfjorden A."/>
            <person name="Peckova H."/>
            <person name="Swords F."/>
            <person name="Hooper C."/>
            <person name="Holzer A.S."/>
            <person name="Bass D."/>
            <person name="Burki F."/>
        </authorList>
    </citation>
    <scope>NUCLEOTIDE SEQUENCE [LARGE SCALE GENOMIC DNA]</scope>
    <source>
        <strain evidence="2">20-A016</strain>
    </source>
</reference>
<protein>
    <recommendedName>
        <fullName evidence="1">BZIP domain-containing protein</fullName>
    </recommendedName>
</protein>
<accession>A0ABV2ARS1</accession>
<feature type="domain" description="BZIP" evidence="1">
    <location>
        <begin position="18"/>
        <end position="32"/>
    </location>
</feature>
<comment type="caution">
    <text evidence="2">The sequence shown here is derived from an EMBL/GenBank/DDBJ whole genome shotgun (WGS) entry which is preliminary data.</text>
</comment>
<dbReference type="Gene3D" id="1.20.5.170">
    <property type="match status" value="1"/>
</dbReference>
<dbReference type="InterPro" id="IPR004827">
    <property type="entry name" value="bZIP"/>
</dbReference>
<evidence type="ECO:0000313" key="2">
    <source>
        <dbReference type="EMBL" id="MES1922371.1"/>
    </source>
</evidence>
<sequence>MPTTFEMFSPEKLDEYDRKKKNRESAKKSRFKAAVRNRQIAEEHKILKIKKNSLKSTFDREQSNYESIIKVLKDTLEIKQGFNKIVGMDQTDKNILLLDNSELKNCMIENFE</sequence>
<organism evidence="2 3">
    <name type="scientific">Bonamia ostreae</name>
    <dbReference type="NCBI Taxonomy" id="126728"/>
    <lineage>
        <taxon>Eukaryota</taxon>
        <taxon>Sar</taxon>
        <taxon>Rhizaria</taxon>
        <taxon>Endomyxa</taxon>
        <taxon>Ascetosporea</taxon>
        <taxon>Haplosporida</taxon>
        <taxon>Bonamia</taxon>
    </lineage>
</organism>
<proteinExistence type="predicted"/>